<feature type="region of interest" description="Disordered" evidence="1">
    <location>
        <begin position="1"/>
        <end position="32"/>
    </location>
</feature>
<feature type="compositionally biased region" description="Basic and acidic residues" evidence="1">
    <location>
        <begin position="1"/>
        <end position="19"/>
    </location>
</feature>
<protein>
    <submittedName>
        <fullName evidence="2">Os02g0508500 protein</fullName>
    </submittedName>
</protein>
<evidence type="ECO:0000313" key="2">
    <source>
        <dbReference type="EMBL" id="BAS78845.1"/>
    </source>
</evidence>
<dbReference type="Gramene" id="Os02t0508500-01">
    <property type="protein sequence ID" value="Os02t0508500-01"/>
    <property type="gene ID" value="Os02g0508500"/>
</dbReference>
<sequence>VDRNPRPSSHGDEEGDSKGRATVQGPGLRRSVGDAAGLGRIWVRVEQQCRVTDWCYHRHLRHPGCQISFQWGVHVVGRAEELLWRP</sequence>
<proteinExistence type="predicted"/>
<reference evidence="2 3" key="3">
    <citation type="journal article" date="2013" name="Rice">
        <title>Improvement of the Oryza sativa Nipponbare reference genome using next generation sequence and optical map data.</title>
        <authorList>
            <person name="Kawahara Y."/>
            <person name="de la Bastide M."/>
            <person name="Hamilton J.P."/>
            <person name="Kanamori H."/>
            <person name="McCombie W.R."/>
            <person name="Ouyang S."/>
            <person name="Schwartz D.C."/>
            <person name="Tanaka T."/>
            <person name="Wu J."/>
            <person name="Zhou S."/>
            <person name="Childs K.L."/>
            <person name="Davidson R.M."/>
            <person name="Lin H."/>
            <person name="Quesada-Ocampo L."/>
            <person name="Vaillancourt B."/>
            <person name="Sakai H."/>
            <person name="Lee S.S."/>
            <person name="Kim J."/>
            <person name="Numa H."/>
            <person name="Itoh T."/>
            <person name="Buell C.R."/>
            <person name="Matsumoto T."/>
        </authorList>
    </citation>
    <scope>NUCLEOTIDE SEQUENCE [LARGE SCALE GENOMIC DNA]</scope>
    <source>
        <strain evidence="3">cv. Nipponbare</strain>
    </source>
</reference>
<name>A0A0P0VJG6_ORYSJ</name>
<dbReference type="AlphaFoldDB" id="A0A0P0VJG6"/>
<reference evidence="3" key="1">
    <citation type="journal article" date="2005" name="Nature">
        <title>The map-based sequence of the rice genome.</title>
        <authorList>
            <consortium name="International rice genome sequencing project (IRGSP)"/>
            <person name="Matsumoto T."/>
            <person name="Wu J."/>
            <person name="Kanamori H."/>
            <person name="Katayose Y."/>
            <person name="Fujisawa M."/>
            <person name="Namiki N."/>
            <person name="Mizuno H."/>
            <person name="Yamamoto K."/>
            <person name="Antonio B.A."/>
            <person name="Baba T."/>
            <person name="Sakata K."/>
            <person name="Nagamura Y."/>
            <person name="Aoki H."/>
            <person name="Arikawa K."/>
            <person name="Arita K."/>
            <person name="Bito T."/>
            <person name="Chiden Y."/>
            <person name="Fujitsuka N."/>
            <person name="Fukunaka R."/>
            <person name="Hamada M."/>
            <person name="Harada C."/>
            <person name="Hayashi A."/>
            <person name="Hijishita S."/>
            <person name="Honda M."/>
            <person name="Hosokawa S."/>
            <person name="Ichikawa Y."/>
            <person name="Idonuma A."/>
            <person name="Iijima M."/>
            <person name="Ikeda M."/>
            <person name="Ikeno M."/>
            <person name="Ito K."/>
            <person name="Ito S."/>
            <person name="Ito T."/>
            <person name="Ito Y."/>
            <person name="Ito Y."/>
            <person name="Iwabuchi A."/>
            <person name="Kamiya K."/>
            <person name="Karasawa W."/>
            <person name="Kurita K."/>
            <person name="Katagiri S."/>
            <person name="Kikuta A."/>
            <person name="Kobayashi H."/>
            <person name="Kobayashi N."/>
            <person name="Machita K."/>
            <person name="Maehara T."/>
            <person name="Masukawa M."/>
            <person name="Mizubayashi T."/>
            <person name="Mukai Y."/>
            <person name="Nagasaki H."/>
            <person name="Nagata Y."/>
            <person name="Naito S."/>
            <person name="Nakashima M."/>
            <person name="Nakama Y."/>
            <person name="Nakamichi Y."/>
            <person name="Nakamura M."/>
            <person name="Meguro A."/>
            <person name="Negishi M."/>
            <person name="Ohta I."/>
            <person name="Ohta T."/>
            <person name="Okamoto M."/>
            <person name="Ono N."/>
            <person name="Saji S."/>
            <person name="Sakaguchi M."/>
            <person name="Sakai K."/>
            <person name="Shibata M."/>
            <person name="Shimokawa T."/>
            <person name="Song J."/>
            <person name="Takazaki Y."/>
            <person name="Terasawa K."/>
            <person name="Tsugane M."/>
            <person name="Tsuji K."/>
            <person name="Ueda S."/>
            <person name="Waki K."/>
            <person name="Yamagata H."/>
            <person name="Yamamoto M."/>
            <person name="Yamamoto S."/>
            <person name="Yamane H."/>
            <person name="Yoshiki S."/>
            <person name="Yoshihara R."/>
            <person name="Yukawa K."/>
            <person name="Zhong H."/>
            <person name="Yano M."/>
            <person name="Yuan Q."/>
            <person name="Ouyang S."/>
            <person name="Liu J."/>
            <person name="Jones K.M."/>
            <person name="Gansberger K."/>
            <person name="Moffat K."/>
            <person name="Hill J."/>
            <person name="Bera J."/>
            <person name="Fadrosh D."/>
            <person name="Jin S."/>
            <person name="Johri S."/>
            <person name="Kim M."/>
            <person name="Overton L."/>
            <person name="Reardon M."/>
            <person name="Tsitrin T."/>
            <person name="Vuong H."/>
            <person name="Weaver B."/>
            <person name="Ciecko A."/>
            <person name="Tallon L."/>
            <person name="Jackson J."/>
            <person name="Pai G."/>
            <person name="Aken S.V."/>
            <person name="Utterback T."/>
            <person name="Reidmuller S."/>
            <person name="Feldblyum T."/>
            <person name="Hsiao J."/>
            <person name="Zismann V."/>
            <person name="Iobst S."/>
            <person name="de Vazeille A.R."/>
            <person name="Buell C.R."/>
            <person name="Ying K."/>
            <person name="Li Y."/>
            <person name="Lu T."/>
            <person name="Huang Y."/>
            <person name="Zhao Q."/>
            <person name="Feng Q."/>
            <person name="Zhang L."/>
            <person name="Zhu J."/>
            <person name="Weng Q."/>
            <person name="Mu J."/>
            <person name="Lu Y."/>
            <person name="Fan D."/>
            <person name="Liu Y."/>
            <person name="Guan J."/>
            <person name="Zhang Y."/>
            <person name="Yu S."/>
            <person name="Liu X."/>
            <person name="Zhang Y."/>
            <person name="Hong G."/>
            <person name="Han B."/>
            <person name="Choisne N."/>
            <person name="Demange N."/>
            <person name="Orjeda G."/>
            <person name="Samain S."/>
            <person name="Cattolico L."/>
            <person name="Pelletier E."/>
            <person name="Couloux A."/>
            <person name="Segurens B."/>
            <person name="Wincker P."/>
            <person name="D'Hont A."/>
            <person name="Scarpelli C."/>
            <person name="Weissenbach J."/>
            <person name="Salanoubat M."/>
            <person name="Quetier F."/>
            <person name="Yu Y."/>
            <person name="Kim H.R."/>
            <person name="Rambo T."/>
            <person name="Currie J."/>
            <person name="Collura K."/>
            <person name="Luo M."/>
            <person name="Yang T."/>
            <person name="Ammiraju J.S.S."/>
            <person name="Engler F."/>
            <person name="Soderlund C."/>
            <person name="Wing R.A."/>
            <person name="Palmer L.E."/>
            <person name="de la Bastide M."/>
            <person name="Spiegel L."/>
            <person name="Nascimento L."/>
            <person name="Zutavern T."/>
            <person name="O'Shaughnessy A."/>
            <person name="Dike S."/>
            <person name="Dedhia N."/>
            <person name="Preston R."/>
            <person name="Balija V."/>
            <person name="McCombie W.R."/>
            <person name="Chow T."/>
            <person name="Chen H."/>
            <person name="Chung M."/>
            <person name="Chen C."/>
            <person name="Shaw J."/>
            <person name="Wu H."/>
            <person name="Hsiao K."/>
            <person name="Chao Y."/>
            <person name="Chu M."/>
            <person name="Cheng C."/>
            <person name="Hour A."/>
            <person name="Lee P."/>
            <person name="Lin S."/>
            <person name="Lin Y."/>
            <person name="Liou J."/>
            <person name="Liu S."/>
            <person name="Hsing Y."/>
            <person name="Raghuvanshi S."/>
            <person name="Mohanty A."/>
            <person name="Bharti A.K."/>
            <person name="Gaur A."/>
            <person name="Gupta V."/>
            <person name="Kumar D."/>
            <person name="Ravi V."/>
            <person name="Vij S."/>
            <person name="Kapur A."/>
            <person name="Khurana P."/>
            <person name="Khurana P."/>
            <person name="Khurana J.P."/>
            <person name="Tyagi A.K."/>
            <person name="Gaikwad K."/>
            <person name="Singh A."/>
            <person name="Dalal V."/>
            <person name="Srivastava S."/>
            <person name="Dixit A."/>
            <person name="Pal A.K."/>
            <person name="Ghazi I.A."/>
            <person name="Yadav M."/>
            <person name="Pandit A."/>
            <person name="Bhargava A."/>
            <person name="Sureshbabu K."/>
            <person name="Batra K."/>
            <person name="Sharma T.R."/>
            <person name="Mohapatra T."/>
            <person name="Singh N.K."/>
            <person name="Messing J."/>
            <person name="Nelson A.B."/>
            <person name="Fuks G."/>
            <person name="Kavchok S."/>
            <person name="Keizer G."/>
            <person name="Linton E."/>
            <person name="Llaca V."/>
            <person name="Song R."/>
            <person name="Tanyolac B."/>
            <person name="Young S."/>
            <person name="Ho-Il K."/>
            <person name="Hahn J.H."/>
            <person name="Sangsakoo G."/>
            <person name="Vanavichit A."/>
            <person name="de Mattos Luiz.A.T."/>
            <person name="Zimmer P.D."/>
            <person name="Malone G."/>
            <person name="Dellagostin O."/>
            <person name="de Oliveira A.C."/>
            <person name="Bevan M."/>
            <person name="Bancroft I."/>
            <person name="Minx P."/>
            <person name="Cordum H."/>
            <person name="Wilson R."/>
            <person name="Cheng Z."/>
            <person name="Jin W."/>
            <person name="Jiang J."/>
            <person name="Leong S.A."/>
            <person name="Iwama H."/>
            <person name="Gojobori T."/>
            <person name="Itoh T."/>
            <person name="Niimura Y."/>
            <person name="Fujii Y."/>
            <person name="Habara T."/>
            <person name="Sakai H."/>
            <person name="Sato Y."/>
            <person name="Wilson G."/>
            <person name="Kumar K."/>
            <person name="McCouch S."/>
            <person name="Juretic N."/>
            <person name="Hoen D."/>
            <person name="Wright S."/>
            <person name="Bruskiewich R."/>
            <person name="Bureau T."/>
            <person name="Miyao A."/>
            <person name="Hirochika H."/>
            <person name="Nishikawa T."/>
            <person name="Kadowaki K."/>
            <person name="Sugiura M."/>
            <person name="Burr B."/>
            <person name="Sasaki T."/>
        </authorList>
    </citation>
    <scope>NUCLEOTIDE SEQUENCE [LARGE SCALE GENOMIC DNA]</scope>
    <source>
        <strain evidence="3">cv. Nipponbare</strain>
    </source>
</reference>
<feature type="non-terminal residue" evidence="2">
    <location>
        <position position="86"/>
    </location>
</feature>
<evidence type="ECO:0000313" key="3">
    <source>
        <dbReference type="Proteomes" id="UP000059680"/>
    </source>
</evidence>
<gene>
    <name evidence="2" type="ordered locus">Os02g0508500</name>
    <name evidence="2" type="ORF">OSNPB_020508500</name>
</gene>
<accession>A0A0P0VJG6</accession>
<organism evidence="2 3">
    <name type="scientific">Oryza sativa subsp. japonica</name>
    <name type="common">Rice</name>
    <dbReference type="NCBI Taxonomy" id="39947"/>
    <lineage>
        <taxon>Eukaryota</taxon>
        <taxon>Viridiplantae</taxon>
        <taxon>Streptophyta</taxon>
        <taxon>Embryophyta</taxon>
        <taxon>Tracheophyta</taxon>
        <taxon>Spermatophyta</taxon>
        <taxon>Magnoliopsida</taxon>
        <taxon>Liliopsida</taxon>
        <taxon>Poales</taxon>
        <taxon>Poaceae</taxon>
        <taxon>BOP clade</taxon>
        <taxon>Oryzoideae</taxon>
        <taxon>Oryzeae</taxon>
        <taxon>Oryzinae</taxon>
        <taxon>Oryza</taxon>
        <taxon>Oryza sativa</taxon>
    </lineage>
</organism>
<keyword evidence="3" id="KW-1185">Reference proteome</keyword>
<reference evidence="2 3" key="2">
    <citation type="journal article" date="2013" name="Plant Cell Physiol.">
        <title>Rice Annotation Project Database (RAP-DB): an integrative and interactive database for rice genomics.</title>
        <authorList>
            <person name="Sakai H."/>
            <person name="Lee S.S."/>
            <person name="Tanaka T."/>
            <person name="Numa H."/>
            <person name="Kim J."/>
            <person name="Kawahara Y."/>
            <person name="Wakimoto H."/>
            <person name="Yang C.C."/>
            <person name="Iwamoto M."/>
            <person name="Abe T."/>
            <person name="Yamada Y."/>
            <person name="Muto A."/>
            <person name="Inokuchi H."/>
            <person name="Ikemura T."/>
            <person name="Matsumoto T."/>
            <person name="Sasaki T."/>
            <person name="Itoh T."/>
        </authorList>
    </citation>
    <scope>NUCLEOTIDE SEQUENCE [LARGE SCALE GENOMIC DNA]</scope>
    <source>
        <strain evidence="3">cv. Nipponbare</strain>
    </source>
</reference>
<dbReference type="Proteomes" id="UP000059680">
    <property type="component" value="Chromosome 2"/>
</dbReference>
<dbReference type="EMBL" id="AP014958">
    <property type="protein sequence ID" value="BAS78845.1"/>
    <property type="molecule type" value="Genomic_DNA"/>
</dbReference>
<evidence type="ECO:0000256" key="1">
    <source>
        <dbReference type="SAM" id="MobiDB-lite"/>
    </source>
</evidence>
<dbReference type="ExpressionAtlas" id="A0A0P0VJG6">
    <property type="expression patterns" value="baseline and differential"/>
</dbReference>